<evidence type="ECO:0000256" key="3">
    <source>
        <dbReference type="ARBA" id="ARBA00038502"/>
    </source>
</evidence>
<dbReference type="OrthoDB" id="9801656at2"/>
<dbReference type="InterPro" id="IPR000182">
    <property type="entry name" value="GNAT_dom"/>
</dbReference>
<dbReference type="InterPro" id="IPR016181">
    <property type="entry name" value="Acyl_CoA_acyltransferase"/>
</dbReference>
<organism evidence="5 6">
    <name type="scientific">Virgibacillus phasianinus</name>
    <dbReference type="NCBI Taxonomy" id="2017483"/>
    <lineage>
        <taxon>Bacteria</taxon>
        <taxon>Bacillati</taxon>
        <taxon>Bacillota</taxon>
        <taxon>Bacilli</taxon>
        <taxon>Bacillales</taxon>
        <taxon>Bacillaceae</taxon>
        <taxon>Virgibacillus</taxon>
    </lineage>
</organism>
<comment type="similarity">
    <text evidence="3">Belongs to the acetyltransferase family. RimJ subfamily.</text>
</comment>
<keyword evidence="2" id="KW-0012">Acyltransferase</keyword>
<proteinExistence type="inferred from homology"/>
<keyword evidence="1 5" id="KW-0808">Transferase</keyword>
<dbReference type="GO" id="GO:0008999">
    <property type="term" value="F:protein-N-terminal-alanine acetyltransferase activity"/>
    <property type="evidence" value="ECO:0007669"/>
    <property type="project" value="TreeGrafter"/>
</dbReference>
<name>A0A220U8K8_9BACI</name>
<dbReference type="AlphaFoldDB" id="A0A220U8K8"/>
<protein>
    <submittedName>
        <fullName evidence="5">GNAT family N-acetyltransferase</fullName>
    </submittedName>
</protein>
<evidence type="ECO:0000313" key="6">
    <source>
        <dbReference type="Proteomes" id="UP000198312"/>
    </source>
</evidence>
<reference evidence="5 6" key="1">
    <citation type="submission" date="2017-07" db="EMBL/GenBank/DDBJ databases">
        <title>Virgibacillus sp. LM2416.</title>
        <authorList>
            <person name="Tak E.J."/>
            <person name="Bae J.-W."/>
        </authorList>
    </citation>
    <scope>NUCLEOTIDE SEQUENCE [LARGE SCALE GENOMIC DNA]</scope>
    <source>
        <strain evidence="5 6">LM2416</strain>
    </source>
</reference>
<dbReference type="Proteomes" id="UP000198312">
    <property type="component" value="Chromosome"/>
</dbReference>
<dbReference type="PANTHER" id="PTHR43792:SF8">
    <property type="entry name" value="[RIBOSOMAL PROTEIN US5]-ALANINE N-ACETYLTRANSFERASE"/>
    <property type="match status" value="1"/>
</dbReference>
<dbReference type="Gene3D" id="3.40.630.30">
    <property type="match status" value="1"/>
</dbReference>
<dbReference type="PROSITE" id="PS51186">
    <property type="entry name" value="GNAT"/>
    <property type="match status" value="1"/>
</dbReference>
<sequence>MMDISIEKLHEADFEQLFEFELENRAYFEEMVPSRGNVYYNFDIFRKRNKALLDEQSQGLSHFYLIKNIDGLILGRMNLVDIEKSQGSGHIGYRVGKSHTGKGVAKKALGLLLETFTDLDLKQVKAKTTTNNIASKKVLEKNGFEQTESNGEEFEINGQVLKFVNYLWTNKILPQ</sequence>
<dbReference type="SUPFAM" id="SSF55729">
    <property type="entry name" value="Acyl-CoA N-acyltransferases (Nat)"/>
    <property type="match status" value="1"/>
</dbReference>
<dbReference type="Pfam" id="PF13302">
    <property type="entry name" value="Acetyltransf_3"/>
    <property type="match status" value="1"/>
</dbReference>
<dbReference type="GO" id="GO:0005737">
    <property type="term" value="C:cytoplasm"/>
    <property type="evidence" value="ECO:0007669"/>
    <property type="project" value="TreeGrafter"/>
</dbReference>
<evidence type="ECO:0000313" key="5">
    <source>
        <dbReference type="EMBL" id="ASK64479.1"/>
    </source>
</evidence>
<dbReference type="PANTHER" id="PTHR43792">
    <property type="entry name" value="GNAT FAMILY, PUTATIVE (AFU_ORTHOLOGUE AFUA_3G00765)-RELATED-RELATED"/>
    <property type="match status" value="1"/>
</dbReference>
<dbReference type="EMBL" id="CP022315">
    <property type="protein sequence ID" value="ASK64479.1"/>
    <property type="molecule type" value="Genomic_DNA"/>
</dbReference>
<keyword evidence="6" id="KW-1185">Reference proteome</keyword>
<evidence type="ECO:0000256" key="1">
    <source>
        <dbReference type="ARBA" id="ARBA00022679"/>
    </source>
</evidence>
<feature type="domain" description="N-acetyltransferase" evidence="4">
    <location>
        <begin position="4"/>
        <end position="173"/>
    </location>
</feature>
<gene>
    <name evidence="5" type="ORF">CFK37_19095</name>
</gene>
<accession>A0A220U8K8</accession>
<dbReference type="InterPro" id="IPR051531">
    <property type="entry name" value="N-acetyltransferase"/>
</dbReference>
<evidence type="ECO:0000259" key="4">
    <source>
        <dbReference type="PROSITE" id="PS51186"/>
    </source>
</evidence>
<evidence type="ECO:0000256" key="2">
    <source>
        <dbReference type="ARBA" id="ARBA00023315"/>
    </source>
</evidence>
<dbReference type="KEGG" id="vil:CFK37_19095"/>